<dbReference type="VEuPathDB" id="FungiDB:RhiirA1_463472"/>
<dbReference type="AlphaFoldDB" id="A0A2I1F925"/>
<name>A0A2I1F925_9GLOM</name>
<evidence type="ECO:0000313" key="1">
    <source>
        <dbReference type="EMBL" id="PKC63658.1"/>
    </source>
</evidence>
<dbReference type="VEuPathDB" id="FungiDB:FUN_012889"/>
<proteinExistence type="predicted"/>
<reference evidence="1 2" key="1">
    <citation type="submission" date="2017-10" db="EMBL/GenBank/DDBJ databases">
        <title>Extensive intraspecific genome diversity in a model arbuscular mycorrhizal fungus.</title>
        <authorList>
            <person name="Chen E.C.H."/>
            <person name="Morin E."/>
            <person name="Baudet D."/>
            <person name="Noel J."/>
            <person name="Ndikumana S."/>
            <person name="Charron P."/>
            <person name="St-Onge C."/>
            <person name="Giorgi J."/>
            <person name="Grigoriev I.V."/>
            <person name="Roux C."/>
            <person name="Martin F.M."/>
            <person name="Corradi N."/>
        </authorList>
    </citation>
    <scope>NUCLEOTIDE SEQUENCE [LARGE SCALE GENOMIC DNA]</scope>
    <source>
        <strain evidence="1 2">A1</strain>
    </source>
</reference>
<sequence length="548" mass="64738">MACSKICSGDLPELINEVIQYFRYDYKTLHSCILVNRLWCHLAIPLLWEDPFSNPTKNYHFIEIYLCFLNEDGKAKFNEYGINNLLLSNKLFNYPSFIKYLDTNKICNSIKYWVDTLMDKYDDNLKNLVYRSLFEVFIENEGSLHSFEAVLSIGNSCNYFSNNMDLILQNPNLINNIRGLTFRGFGTLSQNIIPFLKLLYSNCNSISSIIINFPKYIFMIDNYPLIEKCLTQIIISQHNLKKISFGSFVKLYNPFLSLKTSNCSNTLNTIIFYLINFKNIINILQEVFDHLNVLESIHLIYCEYLNSDSIQQIIKVTKPFKLKTLIMSEIIHIESLLLLLQKFGDCLENFGFGNIDEIIDEYNEPKRQLFEFITKYCKKIRYFESGLPDDNNTYLFIKNNQHNINYLTIEADFHDHYAVYNVSSTVLRNLGQVLPSKLEYLCLTLIFTTNDLEIFLKNSQNTFIKKLLIKQIIVDEDENIDISFYIKKYIMKKERVKYLAILKEDFDDKELFFLKDEVNEFKLHNIVVQKYNNLHIDTYSYVNNYLQY</sequence>
<organism evidence="1 2">
    <name type="scientific">Rhizophagus irregularis</name>
    <dbReference type="NCBI Taxonomy" id="588596"/>
    <lineage>
        <taxon>Eukaryota</taxon>
        <taxon>Fungi</taxon>
        <taxon>Fungi incertae sedis</taxon>
        <taxon>Mucoromycota</taxon>
        <taxon>Glomeromycotina</taxon>
        <taxon>Glomeromycetes</taxon>
        <taxon>Glomerales</taxon>
        <taxon>Glomeraceae</taxon>
        <taxon>Rhizophagus</taxon>
    </lineage>
</organism>
<protein>
    <submittedName>
        <fullName evidence="1">Uncharacterized protein</fullName>
    </submittedName>
</protein>
<dbReference type="EMBL" id="LLXH01000716">
    <property type="protein sequence ID" value="PKC63658.1"/>
    <property type="molecule type" value="Genomic_DNA"/>
</dbReference>
<reference evidence="1 2" key="2">
    <citation type="submission" date="2017-10" db="EMBL/GenBank/DDBJ databases">
        <title>Genome analyses suggest a sexual origin of heterokaryosis in a supposedly ancient asexual fungus.</title>
        <authorList>
            <person name="Corradi N."/>
            <person name="Sedzielewska K."/>
            <person name="Noel J."/>
            <person name="Charron P."/>
            <person name="Farinelli L."/>
            <person name="Marton T."/>
            <person name="Kruger M."/>
            <person name="Pelin A."/>
            <person name="Brachmann A."/>
            <person name="Corradi N."/>
        </authorList>
    </citation>
    <scope>NUCLEOTIDE SEQUENCE [LARGE SCALE GENOMIC DNA]</scope>
    <source>
        <strain evidence="1 2">A1</strain>
    </source>
</reference>
<dbReference type="Proteomes" id="UP000232688">
    <property type="component" value="Unassembled WGS sequence"/>
</dbReference>
<gene>
    <name evidence="1" type="ORF">RhiirA1_463472</name>
</gene>
<accession>A0A2I1F925</accession>
<dbReference type="OrthoDB" id="10354418at2759"/>
<dbReference type="VEuPathDB" id="FungiDB:RhiirFUN_010144"/>
<evidence type="ECO:0000313" key="2">
    <source>
        <dbReference type="Proteomes" id="UP000232688"/>
    </source>
</evidence>
<comment type="caution">
    <text evidence="1">The sequence shown here is derived from an EMBL/GenBank/DDBJ whole genome shotgun (WGS) entry which is preliminary data.</text>
</comment>